<comment type="caution">
    <text evidence="1">The sequence shown here is derived from an EMBL/GenBank/DDBJ whole genome shotgun (WGS) entry which is preliminary data.</text>
</comment>
<keyword evidence="1" id="KW-0645">Protease</keyword>
<gene>
    <name evidence="1" type="ORF">EWM57_14505</name>
</gene>
<dbReference type="EMBL" id="SEWE01000032">
    <property type="protein sequence ID" value="RYU78269.1"/>
    <property type="molecule type" value="Genomic_DNA"/>
</dbReference>
<sequence>MRNVYPLLLLVLLLLVGVLPGSAQRLVFSGRVTEASNGKPVPFASLFVPGTAIGITADAEGRYELTVTQPFDTLAASALGFAALKKAVGRQPRQTVNFALGSGAFSLGEVVVRPHENPAYEILRRVQARKPQNDKRSLEAFEFDSYNRVQTTLTNLPDRLAKRRVIQDMLTLSDSLGAARPADGAANLPIFASEILSRYYARNRPGRKREEIRKTQMRGLGPREGSVLSQILGSSFQDYDFYPNWQNVLGKDFISPIADGWRFTYEYELQDSVWIGKDWCYQIGVTPRRPQDLAFVGTIWITAETYALRRLDLRKSPQANINFVDQFTVFQELTPPAEGPGLPVRTKVAIRVTPAEKQAGVLLNLLTLNSNFTRNAPHDLAFYDRPVATAADAYDVPRDFFAQHRPDSLSAQEQHTFVLLDSVKELPSVRSLLDLADIVVNGYKRVGKLDVGPLLATYGFNNVEGHRFRLGFRTTPELSRDWLTKAYLAYGTHDGRFKYGVRINRIVERNHWTVATVEYRHDLDQVALLDNEFGQENPLFDAAARLGNVRRGRPLMRNLSSASLQTDLFRGFTQKVTVRHQQFDPLYEFAYYKTPQREPGAPTSANFTLAEVILESRYARDEVLVETENRRKAIGLMKWPVFTLRYTVGANHVLGSNFQYQKFNFIVTQSLQLGQLGRADYRLDAGYIPSTVPYPILKTHLGNQSPFYNGAAFNLMRYFEFVSDRYVALRVEDHFEGMLLNSVPLLKKLNWRLLASANVLYGGVSAANRQLTPAFHPLDGRPLPTFQSLSHVPYAEVGYGVENIFKVVRLDFLHRLTYRDAPEARTFGVKLSLQFKL</sequence>
<dbReference type="Gene3D" id="2.60.40.1120">
    <property type="entry name" value="Carboxypeptidase-like, regulatory domain"/>
    <property type="match status" value="1"/>
</dbReference>
<dbReference type="InterPro" id="IPR008969">
    <property type="entry name" value="CarboxyPept-like_regulatory"/>
</dbReference>
<dbReference type="Pfam" id="PF13715">
    <property type="entry name" value="CarbopepD_reg_2"/>
    <property type="match status" value="1"/>
</dbReference>
<keyword evidence="2" id="KW-1185">Reference proteome</keyword>
<dbReference type="GO" id="GO:0004180">
    <property type="term" value="F:carboxypeptidase activity"/>
    <property type="evidence" value="ECO:0007669"/>
    <property type="project" value="UniProtKB-KW"/>
</dbReference>
<protein>
    <submittedName>
        <fullName evidence="1">Carboxypeptidase-like regulatory domain-containing protein</fullName>
    </submittedName>
</protein>
<evidence type="ECO:0000313" key="2">
    <source>
        <dbReference type="Proteomes" id="UP000294155"/>
    </source>
</evidence>
<accession>A0A4Q5L9N7</accession>
<dbReference type="InterPro" id="IPR043741">
    <property type="entry name" value="DUF5686"/>
</dbReference>
<keyword evidence="1" id="KW-0378">Hydrolase</keyword>
<dbReference type="AlphaFoldDB" id="A0A4Q5L9N7"/>
<keyword evidence="1" id="KW-0121">Carboxypeptidase</keyword>
<reference evidence="1 2" key="1">
    <citation type="submission" date="2019-02" db="EMBL/GenBank/DDBJ databases">
        <title>Bacterial novel species isolated from soil.</title>
        <authorList>
            <person name="Jung H.-Y."/>
        </authorList>
    </citation>
    <scope>NUCLEOTIDE SEQUENCE [LARGE SCALE GENOMIC DNA]</scope>
    <source>
        <strain evidence="1 2">1-3-3-3</strain>
    </source>
</reference>
<dbReference type="Pfam" id="PF18939">
    <property type="entry name" value="DUF5686"/>
    <property type="match status" value="1"/>
</dbReference>
<proteinExistence type="predicted"/>
<dbReference type="Proteomes" id="UP000294155">
    <property type="component" value="Unassembled WGS sequence"/>
</dbReference>
<name>A0A4Q5L9N7_9BACT</name>
<organism evidence="1 2">
    <name type="scientific">Hymenobacter persicinus</name>
    <dbReference type="NCBI Taxonomy" id="2025506"/>
    <lineage>
        <taxon>Bacteria</taxon>
        <taxon>Pseudomonadati</taxon>
        <taxon>Bacteroidota</taxon>
        <taxon>Cytophagia</taxon>
        <taxon>Cytophagales</taxon>
        <taxon>Hymenobacteraceae</taxon>
        <taxon>Hymenobacter</taxon>
    </lineage>
</organism>
<dbReference type="OrthoDB" id="983143at2"/>
<dbReference type="SUPFAM" id="SSF49464">
    <property type="entry name" value="Carboxypeptidase regulatory domain-like"/>
    <property type="match status" value="1"/>
</dbReference>
<evidence type="ECO:0000313" key="1">
    <source>
        <dbReference type="EMBL" id="RYU78269.1"/>
    </source>
</evidence>